<reference evidence="1 2" key="1">
    <citation type="submission" date="2024-11" db="EMBL/GenBank/DDBJ databases">
        <title>A near-complete genome assembly of Cinchona calisaya.</title>
        <authorList>
            <person name="Lian D.C."/>
            <person name="Zhao X.W."/>
            <person name="Wei L."/>
        </authorList>
    </citation>
    <scope>NUCLEOTIDE SEQUENCE [LARGE SCALE GENOMIC DNA]</scope>
    <source>
        <tissue evidence="1">Nenye</tissue>
    </source>
</reference>
<evidence type="ECO:0008006" key="3">
    <source>
        <dbReference type="Google" id="ProtNLM"/>
    </source>
</evidence>
<gene>
    <name evidence="1" type="ORF">ACH5RR_028842</name>
</gene>
<protein>
    <recommendedName>
        <fullName evidence="3">Transposase MuDR plant domain-containing protein</fullName>
    </recommendedName>
</protein>
<dbReference type="Proteomes" id="UP001630127">
    <property type="component" value="Unassembled WGS sequence"/>
</dbReference>
<sequence>MSEIGLEIHHGGLLDLDHNLGKKVGTYNIYFLVPDRDLDDGLRILNGDIDVMDINYLVGNVSLTNVEVFNGMQMGMGAISEESTDGEKNESDRDDARIILTKDIPYFNDGDNSDDECTTMRKLKAKSLSLFGPSNTKEKTVLNHDENNNSSSDVHNMNSPLNSDGECGGRNFSIVDENRDLCDLQLKITAVCADDCPWRIHASEMQGSKTFQIKTITKHILHPRRYRMKAVTSTWLAYKYMGKLTDDPKIKVKAIIRLQTLIGLDACHLKGPYGEQMICAISRDGNKQMYPLAMAVVEAECKDS</sequence>
<evidence type="ECO:0000313" key="2">
    <source>
        <dbReference type="Proteomes" id="UP001630127"/>
    </source>
</evidence>
<comment type="caution">
    <text evidence="1">The sequence shown here is derived from an EMBL/GenBank/DDBJ whole genome shotgun (WGS) entry which is preliminary data.</text>
</comment>
<proteinExistence type="predicted"/>
<keyword evidence="2" id="KW-1185">Reference proteome</keyword>
<dbReference type="PANTHER" id="PTHR31973">
    <property type="entry name" value="POLYPROTEIN, PUTATIVE-RELATED"/>
    <property type="match status" value="1"/>
</dbReference>
<name>A0ABD2YS54_9GENT</name>
<dbReference type="AlphaFoldDB" id="A0ABD2YS54"/>
<organism evidence="1 2">
    <name type="scientific">Cinchona calisaya</name>
    <dbReference type="NCBI Taxonomy" id="153742"/>
    <lineage>
        <taxon>Eukaryota</taxon>
        <taxon>Viridiplantae</taxon>
        <taxon>Streptophyta</taxon>
        <taxon>Embryophyta</taxon>
        <taxon>Tracheophyta</taxon>
        <taxon>Spermatophyta</taxon>
        <taxon>Magnoliopsida</taxon>
        <taxon>eudicotyledons</taxon>
        <taxon>Gunneridae</taxon>
        <taxon>Pentapetalae</taxon>
        <taxon>asterids</taxon>
        <taxon>lamiids</taxon>
        <taxon>Gentianales</taxon>
        <taxon>Rubiaceae</taxon>
        <taxon>Cinchonoideae</taxon>
        <taxon>Cinchoneae</taxon>
        <taxon>Cinchona</taxon>
    </lineage>
</organism>
<dbReference type="EMBL" id="JBJUIK010000012">
    <property type="protein sequence ID" value="KAL3509441.1"/>
    <property type="molecule type" value="Genomic_DNA"/>
</dbReference>
<evidence type="ECO:0000313" key="1">
    <source>
        <dbReference type="EMBL" id="KAL3509441.1"/>
    </source>
</evidence>
<accession>A0ABD2YS54</accession>
<dbReference type="PANTHER" id="PTHR31973:SF187">
    <property type="entry name" value="MUTATOR TRANSPOSASE MUDRA PROTEIN"/>
    <property type="match status" value="1"/>
</dbReference>